<dbReference type="InterPro" id="IPR024930">
    <property type="entry name" value="Skp_dom_sf"/>
</dbReference>
<reference evidence="8 9" key="1">
    <citation type="journal article" date="2014" name="Genome Announc.">
        <title>Draft Genome Sequences of Marine Flavobacterium Nonlabens Strains NR17, NR24, NR27, NR32, NR33, and Ara13.</title>
        <authorList>
            <person name="Nakanishi M."/>
            <person name="Meirelles P."/>
            <person name="Suzuki R."/>
            <person name="Takatani N."/>
            <person name="Mino S."/>
            <person name="Suda W."/>
            <person name="Oshima K."/>
            <person name="Hattori M."/>
            <person name="Ohkuma M."/>
            <person name="Hosokawa M."/>
            <person name="Miyashita K."/>
            <person name="Thompson F.L."/>
            <person name="Niwa A."/>
            <person name="Sawabe T."/>
            <person name="Sawabe T."/>
        </authorList>
    </citation>
    <scope>NUCLEOTIDE SEQUENCE [LARGE SCALE GENOMIC DNA]</scope>
    <source>
        <strain evidence="7">JCM 19275</strain>
        <strain evidence="6">JCM 19314</strain>
        <strain evidence="9">JCM19275</strain>
        <strain evidence="8">JCM19314</strain>
    </source>
</reference>
<evidence type="ECO:0000256" key="4">
    <source>
        <dbReference type="SAM" id="MobiDB-lite"/>
    </source>
</evidence>
<dbReference type="AlphaFoldDB" id="A0A090Q9B2"/>
<organism evidence="6 8">
    <name type="scientific">Nonlabens ulvanivorans</name>
    <name type="common">Persicivirga ulvanivorans</name>
    <dbReference type="NCBI Taxonomy" id="906888"/>
    <lineage>
        <taxon>Bacteria</taxon>
        <taxon>Pseudomonadati</taxon>
        <taxon>Bacteroidota</taxon>
        <taxon>Flavobacteriia</taxon>
        <taxon>Flavobacteriales</taxon>
        <taxon>Flavobacteriaceae</taxon>
        <taxon>Nonlabens</taxon>
    </lineage>
</organism>
<feature type="chain" id="PRO_5010408262" evidence="5">
    <location>
        <begin position="20"/>
        <end position="297"/>
    </location>
</feature>
<evidence type="ECO:0000256" key="3">
    <source>
        <dbReference type="SAM" id="Coils"/>
    </source>
</evidence>
<dbReference type="EMBL" id="BBMM01000001">
    <property type="protein sequence ID" value="GAK98348.1"/>
    <property type="molecule type" value="Genomic_DNA"/>
</dbReference>
<comment type="caution">
    <text evidence="6">The sequence shown here is derived from an EMBL/GenBank/DDBJ whole genome shotgun (WGS) entry which is preliminary data.</text>
</comment>
<evidence type="ECO:0000256" key="1">
    <source>
        <dbReference type="ARBA" id="ARBA00009091"/>
    </source>
</evidence>
<dbReference type="Proteomes" id="UP000029647">
    <property type="component" value="Unassembled WGS sequence"/>
</dbReference>
<evidence type="ECO:0000313" key="6">
    <source>
        <dbReference type="EMBL" id="GAK98348.1"/>
    </source>
</evidence>
<feature type="signal peptide" evidence="5">
    <location>
        <begin position="1"/>
        <end position="19"/>
    </location>
</feature>
<keyword evidence="2 5" id="KW-0732">Signal</keyword>
<sequence length="297" mass="34792">MKNKIFVISIMAFMSFAFAKAQGGTRGIRVGFIDMEYILENVPEYQKASQQLEQKMGKWKQEIDAMSLEVQQMKDALQNERVLLTNELIEEKEEDIKIKEEELLNYQQKRFGPQGDFVLQKEQLIQPVQDQVFNEIRKIGSLKKYDYILDSSEAAMLYNAERHDLSDQVLKAIGRTAKIDSRNRGNDKKPTKEELREQEKEERYLSVEEAETVEKKEEAKEQLVNDREKARLEKLRVRDSIKAARAAKFQKRRDSIIEARERRKDSILKAREAKKKANQKTLQAVNNNTIPLYLQPH</sequence>
<dbReference type="Proteomes" id="UP000029226">
    <property type="component" value="Unassembled WGS sequence"/>
</dbReference>
<evidence type="ECO:0000313" key="8">
    <source>
        <dbReference type="Proteomes" id="UP000029226"/>
    </source>
</evidence>
<dbReference type="GO" id="GO:0050821">
    <property type="term" value="P:protein stabilization"/>
    <property type="evidence" value="ECO:0007669"/>
    <property type="project" value="TreeGrafter"/>
</dbReference>
<evidence type="ECO:0000313" key="9">
    <source>
        <dbReference type="Proteomes" id="UP000029647"/>
    </source>
</evidence>
<evidence type="ECO:0000256" key="5">
    <source>
        <dbReference type="SAM" id="SignalP"/>
    </source>
</evidence>
<comment type="similarity">
    <text evidence="1">Belongs to the Skp family.</text>
</comment>
<name>A0A090Q9B2_NONUL</name>
<dbReference type="GO" id="GO:0051082">
    <property type="term" value="F:unfolded protein binding"/>
    <property type="evidence" value="ECO:0007669"/>
    <property type="project" value="InterPro"/>
</dbReference>
<accession>A0A090Q9B2</accession>
<keyword evidence="3" id="KW-0175">Coiled coil</keyword>
<dbReference type="EMBL" id="BBNT01000001">
    <property type="protein sequence ID" value="GAL73657.1"/>
    <property type="molecule type" value="Genomic_DNA"/>
</dbReference>
<evidence type="ECO:0000313" key="7">
    <source>
        <dbReference type="EMBL" id="GAL73657.1"/>
    </source>
</evidence>
<feature type="region of interest" description="Disordered" evidence="4">
    <location>
        <begin position="180"/>
        <end position="201"/>
    </location>
</feature>
<dbReference type="GO" id="GO:0005829">
    <property type="term" value="C:cytosol"/>
    <property type="evidence" value="ECO:0007669"/>
    <property type="project" value="TreeGrafter"/>
</dbReference>
<dbReference type="Pfam" id="PF03938">
    <property type="entry name" value="OmpH"/>
    <property type="match status" value="1"/>
</dbReference>
<gene>
    <name evidence="7" type="ORF">JCM19275_2504</name>
    <name evidence="6" type="ORF">JCM19314_2379</name>
</gene>
<dbReference type="PANTHER" id="PTHR35089:SF1">
    <property type="entry name" value="CHAPERONE PROTEIN SKP"/>
    <property type="match status" value="1"/>
</dbReference>
<dbReference type="SUPFAM" id="SSF111384">
    <property type="entry name" value="OmpH-like"/>
    <property type="match status" value="1"/>
</dbReference>
<feature type="coiled-coil region" evidence="3">
    <location>
        <begin position="42"/>
        <end position="109"/>
    </location>
</feature>
<proteinExistence type="inferred from homology"/>
<dbReference type="Gene3D" id="3.30.910.20">
    <property type="entry name" value="Skp domain"/>
    <property type="match status" value="1"/>
</dbReference>
<dbReference type="PANTHER" id="PTHR35089">
    <property type="entry name" value="CHAPERONE PROTEIN SKP"/>
    <property type="match status" value="1"/>
</dbReference>
<dbReference type="InterPro" id="IPR005632">
    <property type="entry name" value="Chaperone_Skp"/>
</dbReference>
<evidence type="ECO:0000256" key="2">
    <source>
        <dbReference type="ARBA" id="ARBA00022729"/>
    </source>
</evidence>
<protein>
    <submittedName>
        <fullName evidence="6">Outer membrane protein H</fullName>
    </submittedName>
</protein>
<dbReference type="SMART" id="SM00935">
    <property type="entry name" value="OmpH"/>
    <property type="match status" value="1"/>
</dbReference>